<feature type="repeat" description="ANK" evidence="3">
    <location>
        <begin position="1260"/>
        <end position="1292"/>
    </location>
</feature>
<dbReference type="Pfam" id="PF12796">
    <property type="entry name" value="Ank_2"/>
    <property type="match status" value="5"/>
</dbReference>
<evidence type="ECO:0000256" key="1">
    <source>
        <dbReference type="ARBA" id="ARBA00022737"/>
    </source>
</evidence>
<feature type="domain" description="DUF7708" evidence="7">
    <location>
        <begin position="98"/>
        <end position="247"/>
    </location>
</feature>
<feature type="repeat" description="ANK" evidence="3">
    <location>
        <begin position="1895"/>
        <end position="1924"/>
    </location>
</feature>
<organism evidence="9 10">
    <name type="scientific">Cercophora samala</name>
    <dbReference type="NCBI Taxonomy" id="330535"/>
    <lineage>
        <taxon>Eukaryota</taxon>
        <taxon>Fungi</taxon>
        <taxon>Dikarya</taxon>
        <taxon>Ascomycota</taxon>
        <taxon>Pezizomycotina</taxon>
        <taxon>Sordariomycetes</taxon>
        <taxon>Sordariomycetidae</taxon>
        <taxon>Sordariales</taxon>
        <taxon>Lasiosphaeriaceae</taxon>
        <taxon>Cercophora</taxon>
    </lineage>
</organism>
<feature type="repeat" description="ANK" evidence="3">
    <location>
        <begin position="1052"/>
        <end position="1084"/>
    </location>
</feature>
<dbReference type="Proteomes" id="UP001174997">
    <property type="component" value="Unassembled WGS sequence"/>
</dbReference>
<dbReference type="Gene3D" id="1.25.40.20">
    <property type="entry name" value="Ankyrin repeat-containing domain"/>
    <property type="match status" value="7"/>
</dbReference>
<accession>A0AA40D816</accession>
<dbReference type="InterPro" id="IPR056884">
    <property type="entry name" value="NPHP3-like_N"/>
</dbReference>
<dbReference type="Pfam" id="PF00023">
    <property type="entry name" value="Ank"/>
    <property type="match status" value="4"/>
</dbReference>
<feature type="repeat" description="ANK" evidence="3">
    <location>
        <begin position="1296"/>
        <end position="1325"/>
    </location>
</feature>
<dbReference type="SUPFAM" id="SSF48403">
    <property type="entry name" value="Ankyrin repeat"/>
    <property type="match status" value="4"/>
</dbReference>
<feature type="region of interest" description="Disordered" evidence="5">
    <location>
        <begin position="1951"/>
        <end position="1972"/>
    </location>
</feature>
<evidence type="ECO:0000313" key="9">
    <source>
        <dbReference type="EMBL" id="KAK0666772.1"/>
    </source>
</evidence>
<feature type="compositionally biased region" description="Acidic residues" evidence="5">
    <location>
        <begin position="1952"/>
        <end position="1972"/>
    </location>
</feature>
<feature type="repeat" description="ANK" evidence="3">
    <location>
        <begin position="1655"/>
        <end position="1687"/>
    </location>
</feature>
<feature type="repeat" description="ANK" evidence="3">
    <location>
        <begin position="1085"/>
        <end position="1117"/>
    </location>
</feature>
<feature type="repeat" description="ANK" evidence="3">
    <location>
        <begin position="1759"/>
        <end position="1791"/>
    </location>
</feature>
<evidence type="ECO:0000256" key="4">
    <source>
        <dbReference type="SAM" id="Coils"/>
    </source>
</evidence>
<dbReference type="InterPro" id="IPR056125">
    <property type="entry name" value="DUF7708"/>
</dbReference>
<name>A0AA40D816_9PEZI</name>
<evidence type="ECO:0000259" key="7">
    <source>
        <dbReference type="Pfam" id="PF24809"/>
    </source>
</evidence>
<feature type="repeat" description="ANK" evidence="3">
    <location>
        <begin position="1859"/>
        <end position="1891"/>
    </location>
</feature>
<keyword evidence="4" id="KW-0175">Coiled coil</keyword>
<dbReference type="EMBL" id="JAULSY010000082">
    <property type="protein sequence ID" value="KAK0666772.1"/>
    <property type="molecule type" value="Genomic_DNA"/>
</dbReference>
<evidence type="ECO:0000259" key="8">
    <source>
        <dbReference type="Pfam" id="PF24883"/>
    </source>
</evidence>
<dbReference type="PANTHER" id="PTHR24198:SF165">
    <property type="entry name" value="ANKYRIN REPEAT-CONTAINING PROTEIN-RELATED"/>
    <property type="match status" value="1"/>
</dbReference>
<feature type="repeat" description="ANK" evidence="3">
    <location>
        <begin position="922"/>
        <end position="948"/>
    </location>
</feature>
<dbReference type="InterPro" id="IPR027417">
    <property type="entry name" value="P-loop_NTPase"/>
</dbReference>
<keyword evidence="10" id="KW-1185">Reference proteome</keyword>
<reference evidence="9" key="1">
    <citation type="submission" date="2023-06" db="EMBL/GenBank/DDBJ databases">
        <title>Genome-scale phylogeny and comparative genomics of the fungal order Sordariales.</title>
        <authorList>
            <consortium name="Lawrence Berkeley National Laboratory"/>
            <person name="Hensen N."/>
            <person name="Bonometti L."/>
            <person name="Westerberg I."/>
            <person name="Brannstrom I.O."/>
            <person name="Guillou S."/>
            <person name="Cros-Aarteil S."/>
            <person name="Calhoun S."/>
            <person name="Haridas S."/>
            <person name="Kuo A."/>
            <person name="Mondo S."/>
            <person name="Pangilinan J."/>
            <person name="Riley R."/>
            <person name="Labutti K."/>
            <person name="Andreopoulos B."/>
            <person name="Lipzen A."/>
            <person name="Chen C."/>
            <person name="Yanf M."/>
            <person name="Daum C."/>
            <person name="Ng V."/>
            <person name="Clum A."/>
            <person name="Steindorff A."/>
            <person name="Ohm R."/>
            <person name="Martin F."/>
            <person name="Silar P."/>
            <person name="Natvig D."/>
            <person name="Lalanne C."/>
            <person name="Gautier V."/>
            <person name="Ament-Velasquez S.L."/>
            <person name="Kruys A."/>
            <person name="Hutchinson M.I."/>
            <person name="Powell A.J."/>
            <person name="Barry K."/>
            <person name="Miller A.N."/>
            <person name="Grigoriev I.V."/>
            <person name="Debuchy R."/>
            <person name="Gladieux P."/>
            <person name="Thoren M.H."/>
            <person name="Johannesson H."/>
        </authorList>
    </citation>
    <scope>NUCLEOTIDE SEQUENCE</scope>
    <source>
        <strain evidence="9">CBS 307.81</strain>
    </source>
</reference>
<feature type="domain" description="Nephrocystin 3-like N-terminal" evidence="8">
    <location>
        <begin position="308"/>
        <end position="473"/>
    </location>
</feature>
<feature type="repeat" description="ANK" evidence="3">
    <location>
        <begin position="1515"/>
        <end position="1547"/>
    </location>
</feature>
<feature type="coiled-coil region" evidence="4">
    <location>
        <begin position="229"/>
        <end position="256"/>
    </location>
</feature>
<feature type="repeat" description="ANK" evidence="3">
    <location>
        <begin position="1825"/>
        <end position="1858"/>
    </location>
</feature>
<dbReference type="InterPro" id="IPR036770">
    <property type="entry name" value="Ankyrin_rpt-contain_sf"/>
</dbReference>
<dbReference type="InterPro" id="IPR054471">
    <property type="entry name" value="GPIID_WHD"/>
</dbReference>
<sequence length="2047" mass="221850">MKHLGTVGLLASLFLPPYPRTEQTRGGNNIMTVNTISLRSLDADCIRQFTADLTTDERRLFDTSAAVKTLIDELKAVGATHKQQSKSRRVAESLIPFIDGLETYGNGLSILANASDILCPLWGSLRIVLDLAREFGEYFEKLAQMLENIGTILSRLERYPTLYPDNENIKAPMVDIYIAIFEFCAQAKHVFRVGKEKCQGLKRLTHAVGLATALRVLWKPFTVDFDGIKNRISKNVEAVESEAGLAEKELASKERTLSGERWAKAERSQRLIANYIDAESTAKVHEWLAPVNVATNHKAATSLRHASSGSWFLHGDQFQRWLREDNSFLWLHAIPGAGKTILSSSIINYLQEKVQDQTTGLAYFYCDYKDSQKQDPSKILSTILAMLAKQNSGVFENLQDFFLEQLKMGPTFTADFDELLADFNTFIGDHFQTVIIVIDALDETSPSSWETLTDAFRSLHEQCPRLKILVTSRNELPIARAFQGLPDTSIEQADVADDIQNFVEGEVTARIKQRKLKLRDPELQSVIVKSLVTGSKGMFQWVRCQIDALCKLRNDKAIRSALTNLPRTLQETYIRILQRIEDEHPDDVETVQKILTWLVRGIRNLSLEELAEAISIEPDNGGGSMDFDAVDTDPEDMLELLGGLVTVSPDKFVSLAHFSVKEFLVSEDICKTKPVFCVAKYETESALASVCLTYLCYDDFAKLLPPDSDELQEYKFLPYAASAWGLHAKCSEQDDKPQEAVLDLTMRFFQLTNGSHRNFVTWEQYQLRAKSDNGLSDMPSRTPLAYAAWYGLTKAAQQLLEDGVKFDQLLGPFKAAVSRGHAGVVKAIVDYARAQGDELPGKRQVSHPTDRIGELDLGLALYDAAAMGYAAVVEVLLQQNINLDARRRKDRSPLQAAALAGQAEVVRLLLARGASHAIPCKRYGTPLAAAAEKGHRKVVEVLLQAGANPSGLGGLYSSPLTSAIAGKNVQVVHLILEHLDGAKISSPARRNTGPLAMAASNAMDDCLKDLVELGYPVEDCGALYQACCAGNLSTVDLLLDLGADVNEWSTCKYGSAVHVASFRGHVHVLQRLMDAGADLSVTHPEYGNPLELAAYGGHVACVKVLAKAGIDINTGDNEATAVVRAAANGHNAVIEALYDLGLEKGATTDAGNALVTAAYFGHTQTVAFLAEQGVDLALLGTVLNKPISCTPLEAAASNGKLHVVTQLLQLGSSPSETNNGRFGAPLSAALNAKAICEDIVKTLLDAGANPNVVTDEESGSHGFPLLFAVKRDRLDLVKMLVERGADVNLKAGVLITALQAAVELEDPAIFNLLLEAGADVNLASDYSDLTGSINDGLDKGPITALQSAAWHGKDHLITRLVEAGAHLSVDLGDEAPTPPFISALQAASLRGHSSAVDLLLTLGSDPNQKGGIFTTALMAACSCGHLEVVRSLLAAGATTEIIASSFYTSPLMAACFLEDVDVEIVKLLVQHGAEVDTRAGAWGYPLHCAACYQVNDAVVLYLLEQGADVNAVGGEWGTALQVAAYNYDDDMLEALLSKGADPNIQGGKYNTPLQAAYSRGAYVIIRILYRHGALNNLIGGLFGCAGGAAIGWSGKNENWGSCSTLLHQMINHHGFDVNLAYGCFGNALQHCIATRRGDEEYFVEAGAEVNKVAGKYGTALNAAAATSQDDTLDYLLENGADPNLGSELHPNALFAAIRGIAEGQTIFDKVMNLGIDVNEPASTHYGTALQAAALRNSWYAVRKLLKAGAEVNPPRVSGRWGTPLIASVSHSDPEIYRLLLRKGADVSTNGGHLGTALHAAVLQGKADAVDLLLRRGADPNARGGRYGTPLQAACAYGASKWIILMLLNRGAEINATGGKYHTALQAACQTGELETVEMLVNRGADVNKRGGWFFSPLYAAAFVGYWQVVRYLLRNGAEWDGHDAERMKRHHSLTYVNFAGDNVVEGRKVVEEGGDEKEDDGQEEEEEGEEDDVVVDNVEAIPGFDQPWKPMSKWGVVRNRIALKAGLLEKAAVEVEVKEKVASSDEEEVVDPVFQEELLWVGEGLLE</sequence>
<keyword evidence="1" id="KW-0677">Repeat</keyword>
<gene>
    <name evidence="9" type="ORF">QBC41DRAFT_145906</name>
</gene>
<dbReference type="SMART" id="SM00248">
    <property type="entry name" value="ANK"/>
    <property type="match status" value="28"/>
</dbReference>
<feature type="repeat" description="ANK" evidence="3">
    <location>
        <begin position="1187"/>
        <end position="1219"/>
    </location>
</feature>
<dbReference type="PANTHER" id="PTHR24198">
    <property type="entry name" value="ANKYRIN REPEAT AND PROTEIN KINASE DOMAIN-CONTAINING PROTEIN"/>
    <property type="match status" value="1"/>
</dbReference>
<feature type="domain" description="GPI inositol-deacylase winged helix" evidence="6">
    <location>
        <begin position="591"/>
        <end position="668"/>
    </location>
</feature>
<dbReference type="PROSITE" id="PS50088">
    <property type="entry name" value="ANK_REPEAT"/>
    <property type="match status" value="17"/>
</dbReference>
<evidence type="ECO:0000259" key="6">
    <source>
        <dbReference type="Pfam" id="PF22939"/>
    </source>
</evidence>
<evidence type="ECO:0000256" key="2">
    <source>
        <dbReference type="ARBA" id="ARBA00023043"/>
    </source>
</evidence>
<feature type="repeat" description="ANK" evidence="3">
    <location>
        <begin position="1792"/>
        <end position="1824"/>
    </location>
</feature>
<dbReference type="InterPro" id="IPR002110">
    <property type="entry name" value="Ankyrin_rpt"/>
</dbReference>
<evidence type="ECO:0000256" key="3">
    <source>
        <dbReference type="PROSITE-ProRule" id="PRU00023"/>
    </source>
</evidence>
<comment type="caution">
    <text evidence="9">The sequence shown here is derived from an EMBL/GenBank/DDBJ whole genome shotgun (WGS) entry which is preliminary data.</text>
</comment>
<proteinExistence type="predicted"/>
<keyword evidence="2 3" id="KW-0040">ANK repeat</keyword>
<protein>
    <submittedName>
        <fullName evidence="9">Ankyrin repeat-containing domain protein</fullName>
    </submittedName>
</protein>
<feature type="repeat" description="ANK" evidence="3">
    <location>
        <begin position="1018"/>
        <end position="1050"/>
    </location>
</feature>
<evidence type="ECO:0000313" key="10">
    <source>
        <dbReference type="Proteomes" id="UP001174997"/>
    </source>
</evidence>
<dbReference type="Gene3D" id="3.40.50.300">
    <property type="entry name" value="P-loop containing nucleotide triphosphate hydrolases"/>
    <property type="match status" value="1"/>
</dbReference>
<feature type="repeat" description="ANK" evidence="3">
    <location>
        <begin position="889"/>
        <end position="915"/>
    </location>
</feature>
<feature type="repeat" description="ANK" evidence="3">
    <location>
        <begin position="1446"/>
        <end position="1480"/>
    </location>
</feature>
<evidence type="ECO:0000256" key="5">
    <source>
        <dbReference type="SAM" id="MobiDB-lite"/>
    </source>
</evidence>
<dbReference type="Pfam" id="PF22939">
    <property type="entry name" value="WHD_GPIID"/>
    <property type="match status" value="1"/>
</dbReference>
<dbReference type="Pfam" id="PF24883">
    <property type="entry name" value="NPHP3_N"/>
    <property type="match status" value="1"/>
</dbReference>
<dbReference type="SUPFAM" id="SSF52540">
    <property type="entry name" value="P-loop containing nucleoside triphosphate hydrolases"/>
    <property type="match status" value="1"/>
</dbReference>
<dbReference type="Pfam" id="PF24809">
    <property type="entry name" value="DUF7708"/>
    <property type="match status" value="1"/>
</dbReference>
<feature type="repeat" description="ANK" evidence="3">
    <location>
        <begin position="1485"/>
        <end position="1514"/>
    </location>
</feature>
<dbReference type="PROSITE" id="PS50297">
    <property type="entry name" value="ANK_REP_REGION"/>
    <property type="match status" value="8"/>
</dbReference>